<evidence type="ECO:0000256" key="1">
    <source>
        <dbReference type="SAM" id="Phobius"/>
    </source>
</evidence>
<protein>
    <submittedName>
        <fullName evidence="2">Uncharacterized protein</fullName>
    </submittedName>
</protein>
<evidence type="ECO:0000313" key="2">
    <source>
        <dbReference type="EMBL" id="URD75484.1"/>
    </source>
</evidence>
<keyword evidence="1" id="KW-0472">Membrane</keyword>
<proteinExistence type="predicted"/>
<reference evidence="2" key="1">
    <citation type="submission" date="2022-05" db="EMBL/GenBank/DDBJ databases">
        <title>The Musa troglodytarum L. genome provides insights into the mechanism of non-climacteric behaviour and enrichment of carotenoids.</title>
        <authorList>
            <person name="Wang J."/>
        </authorList>
    </citation>
    <scope>NUCLEOTIDE SEQUENCE</scope>
    <source>
        <tissue evidence="2">Leaf</tissue>
    </source>
</reference>
<gene>
    <name evidence="2" type="ORF">MUK42_09354</name>
</gene>
<organism evidence="2 3">
    <name type="scientific">Musa troglodytarum</name>
    <name type="common">fe'i banana</name>
    <dbReference type="NCBI Taxonomy" id="320322"/>
    <lineage>
        <taxon>Eukaryota</taxon>
        <taxon>Viridiplantae</taxon>
        <taxon>Streptophyta</taxon>
        <taxon>Embryophyta</taxon>
        <taxon>Tracheophyta</taxon>
        <taxon>Spermatophyta</taxon>
        <taxon>Magnoliopsida</taxon>
        <taxon>Liliopsida</taxon>
        <taxon>Zingiberales</taxon>
        <taxon>Musaceae</taxon>
        <taxon>Musa</taxon>
    </lineage>
</organism>
<accession>A0A9E7EE52</accession>
<feature type="transmembrane region" description="Helical" evidence="1">
    <location>
        <begin position="14"/>
        <end position="36"/>
    </location>
</feature>
<dbReference type="Proteomes" id="UP001055439">
    <property type="component" value="Chromosome 1"/>
</dbReference>
<evidence type="ECO:0000313" key="3">
    <source>
        <dbReference type="Proteomes" id="UP001055439"/>
    </source>
</evidence>
<dbReference type="AlphaFoldDB" id="A0A9E7EE52"/>
<dbReference type="EMBL" id="CP097502">
    <property type="protein sequence ID" value="URD75484.1"/>
    <property type="molecule type" value="Genomic_DNA"/>
</dbReference>
<keyword evidence="3" id="KW-1185">Reference proteome</keyword>
<keyword evidence="1" id="KW-0812">Transmembrane</keyword>
<keyword evidence="1" id="KW-1133">Transmembrane helix</keyword>
<name>A0A9E7EE52_9LILI</name>
<sequence length="46" mass="5002">MSIASVLSVVWKAIAIPGFGGIHNFSSVEVTILILFSSSRRRKGLR</sequence>